<keyword evidence="2" id="KW-1185">Reference proteome</keyword>
<accession>A0ABZ3BBQ4</accession>
<organism evidence="1 2">
    <name type="scientific">Kosakonia calanthes</name>
    <dbReference type="NCBI Taxonomy" id="3139408"/>
    <lineage>
        <taxon>Bacteria</taxon>
        <taxon>Pseudomonadati</taxon>
        <taxon>Pseudomonadota</taxon>
        <taxon>Gammaproteobacteria</taxon>
        <taxon>Enterobacterales</taxon>
        <taxon>Enterobacteriaceae</taxon>
        <taxon>Kosakonia</taxon>
    </lineage>
</organism>
<gene>
    <name evidence="1" type="ORF">AAEY27_04305</name>
</gene>
<dbReference type="Proteomes" id="UP001466893">
    <property type="component" value="Chromosome"/>
</dbReference>
<protein>
    <submittedName>
        <fullName evidence="1">Uncharacterized protein</fullName>
    </submittedName>
</protein>
<proteinExistence type="predicted"/>
<dbReference type="EMBL" id="CP151800">
    <property type="protein sequence ID" value="WZW00575.1"/>
    <property type="molecule type" value="Genomic_DNA"/>
</dbReference>
<reference evidence="1 2" key="1">
    <citation type="submission" date="2024-04" db="EMBL/GenBank/DDBJ databases">
        <title>Kosakonia calanthae sp. nov., a halophilic bacterium isolated from leaves of Calanthe tiplacata.</title>
        <authorList>
            <person name="Wu P."/>
        </authorList>
    </citation>
    <scope>NUCLEOTIDE SEQUENCE [LARGE SCALE GENOMIC DNA]</scope>
    <source>
        <strain evidence="1 2">BYX6</strain>
    </source>
</reference>
<evidence type="ECO:0000313" key="1">
    <source>
        <dbReference type="EMBL" id="WZW00575.1"/>
    </source>
</evidence>
<dbReference type="RefSeq" id="WP_342325693.1">
    <property type="nucleotide sequence ID" value="NZ_CP151800.1"/>
</dbReference>
<sequence length="110" mass="12642">MIAAQNKFFPLAGLMYALRICARMRLKLALHLPANASSSFSRRGDEESFEASERYGIEQGTESGIVFYRAMQDMERRELTPFGREMLAELHDHFIVDLDEYGWPEMPAAH</sequence>
<name>A0ABZ3BBQ4_9ENTR</name>
<evidence type="ECO:0000313" key="2">
    <source>
        <dbReference type="Proteomes" id="UP001466893"/>
    </source>
</evidence>